<keyword evidence="1" id="KW-0812">Transmembrane</keyword>
<feature type="transmembrane region" description="Helical" evidence="1">
    <location>
        <begin position="7"/>
        <end position="27"/>
    </location>
</feature>
<dbReference type="EMBL" id="CP003629">
    <property type="protein sequence ID" value="AFQ46416.1"/>
    <property type="molecule type" value="Genomic_DNA"/>
</dbReference>
<reference evidence="2 3" key="1">
    <citation type="journal article" date="2012" name="J. Bacteriol.">
        <title>Complete genome sequences of Desulfosporosinus orientis DSM765T, Desulfosporosinus youngiae DSM17734T, Desulfosporosinus meridiei DSM13257T, and Desulfosporosinus acidiphilus DSM22704T.</title>
        <authorList>
            <person name="Pester M."/>
            <person name="Brambilla E."/>
            <person name="Alazard D."/>
            <person name="Rattei T."/>
            <person name="Weinmaier T."/>
            <person name="Han J."/>
            <person name="Lucas S."/>
            <person name="Lapidus A."/>
            <person name="Cheng J.F."/>
            <person name="Goodwin L."/>
            <person name="Pitluck S."/>
            <person name="Peters L."/>
            <person name="Ovchinnikova G."/>
            <person name="Teshima H."/>
            <person name="Detter J.C."/>
            <person name="Han C.S."/>
            <person name="Tapia R."/>
            <person name="Land M.L."/>
            <person name="Hauser L."/>
            <person name="Kyrpides N.C."/>
            <person name="Ivanova N.N."/>
            <person name="Pagani I."/>
            <person name="Huntmann M."/>
            <person name="Wei C.L."/>
            <person name="Davenport K.W."/>
            <person name="Daligault H."/>
            <person name="Chain P.S."/>
            <person name="Chen A."/>
            <person name="Mavromatis K."/>
            <person name="Markowitz V."/>
            <person name="Szeto E."/>
            <person name="Mikhailova N."/>
            <person name="Pati A."/>
            <person name="Wagner M."/>
            <person name="Woyke T."/>
            <person name="Ollivier B."/>
            <person name="Klenk H.P."/>
            <person name="Spring S."/>
            <person name="Loy A."/>
        </authorList>
    </citation>
    <scope>NUCLEOTIDE SEQUENCE [LARGE SCALE GENOMIC DNA]</scope>
    <source>
        <strain evidence="3">ATCC BAA-275 / DSM 13257 / NCIMB 13706 / S10</strain>
    </source>
</reference>
<dbReference type="HOGENOM" id="CLU_1178708_0_0_9"/>
<proteinExistence type="predicted"/>
<protein>
    <submittedName>
        <fullName evidence="2">Uncharacterized protein</fullName>
    </submittedName>
</protein>
<evidence type="ECO:0000256" key="1">
    <source>
        <dbReference type="SAM" id="Phobius"/>
    </source>
</evidence>
<organism evidence="2 3">
    <name type="scientific">Desulfosporosinus meridiei (strain ATCC BAA-275 / DSM 13257 / KCTC 12902 / NCIMB 13706 / S10)</name>
    <dbReference type="NCBI Taxonomy" id="768704"/>
    <lineage>
        <taxon>Bacteria</taxon>
        <taxon>Bacillati</taxon>
        <taxon>Bacillota</taxon>
        <taxon>Clostridia</taxon>
        <taxon>Eubacteriales</taxon>
        <taxon>Desulfitobacteriaceae</taxon>
        <taxon>Desulfosporosinus</taxon>
    </lineage>
</organism>
<dbReference type="RefSeq" id="WP_014905320.1">
    <property type="nucleotide sequence ID" value="NC_018515.1"/>
</dbReference>
<evidence type="ECO:0000313" key="3">
    <source>
        <dbReference type="Proteomes" id="UP000005262"/>
    </source>
</evidence>
<accession>J7J669</accession>
<feature type="transmembrane region" description="Helical" evidence="1">
    <location>
        <begin position="39"/>
        <end position="63"/>
    </location>
</feature>
<sequence>MNIRTKISLSISIGFIVIATTLAIFFLGDSIYSKTNLEWLSLAFVILSEIALFAGTTIMSLQVSPTNKMLIRSGMISTLFIYWVITVVCAFFKNIFIDNLKGYIVLQIIIIAITAIIIILLNSLATRVRHVDERIVHSKGLMDDCQKRLFGLKSNNRYTQFQKPLNDIYEMLKYGDKIGSSTVDTEISNEITNLEKALANKEAPLTSNTDTIVGNIKFLIKRRNMELSQAKRGSY</sequence>
<dbReference type="KEGG" id="dmi:Desmer_4614"/>
<evidence type="ECO:0000313" key="2">
    <source>
        <dbReference type="EMBL" id="AFQ46416.1"/>
    </source>
</evidence>
<dbReference type="Proteomes" id="UP000005262">
    <property type="component" value="Chromosome"/>
</dbReference>
<dbReference type="AlphaFoldDB" id="J7J669"/>
<dbReference type="STRING" id="768704.Desmer_4614"/>
<dbReference type="OrthoDB" id="1806653at2"/>
<keyword evidence="1" id="KW-1133">Transmembrane helix</keyword>
<feature type="transmembrane region" description="Helical" evidence="1">
    <location>
        <begin position="103"/>
        <end position="125"/>
    </location>
</feature>
<keyword evidence="3" id="KW-1185">Reference proteome</keyword>
<reference evidence="3" key="2">
    <citation type="submission" date="2012-08" db="EMBL/GenBank/DDBJ databases">
        <title>Finished genome of Desulfosporosinus meridiei DSM 13257.</title>
        <authorList>
            <person name="Huntemann M."/>
            <person name="Wei C.-L."/>
            <person name="Han J."/>
            <person name="Detter J.C."/>
            <person name="Han C."/>
            <person name="Davenport K."/>
            <person name="Daligault H."/>
            <person name="Erkkila T."/>
            <person name="Gu W."/>
            <person name="Munk A.C.C."/>
            <person name="Teshima H."/>
            <person name="Xu Y."/>
            <person name="Chain P."/>
            <person name="Tapia R."/>
            <person name="Chen A."/>
            <person name="Krypides N."/>
            <person name="Mavromatis K."/>
            <person name="Markowitz V."/>
            <person name="Szeto E."/>
            <person name="Ivanova N."/>
            <person name="Mikhailova N."/>
            <person name="Ovchinnikova G."/>
            <person name="Pagani I."/>
            <person name="Pati A."/>
            <person name="Goodwin L."/>
            <person name="Peters L."/>
            <person name="Pitluck S."/>
            <person name="Woyke T."/>
            <person name="Pester M."/>
            <person name="Spring S."/>
            <person name="Ollivier B."/>
            <person name="Rattei T."/>
            <person name="Klenk H.-P."/>
            <person name="Wagner M."/>
            <person name="Loy A."/>
        </authorList>
    </citation>
    <scope>NUCLEOTIDE SEQUENCE [LARGE SCALE GENOMIC DNA]</scope>
    <source>
        <strain evidence="3">ATCC BAA-275 / DSM 13257 / NCIMB 13706 / S10</strain>
    </source>
</reference>
<dbReference type="eggNOG" id="ENOG50335KA">
    <property type="taxonomic scope" value="Bacteria"/>
</dbReference>
<feature type="transmembrane region" description="Helical" evidence="1">
    <location>
        <begin position="75"/>
        <end position="97"/>
    </location>
</feature>
<gene>
    <name evidence="2" type="ordered locus">Desmer_4614</name>
</gene>
<name>J7J669_DESMD</name>
<keyword evidence="1" id="KW-0472">Membrane</keyword>